<name>A0A2M9YH21_9LEPT</name>
<gene>
    <name evidence="1" type="ORF">CH362_03530</name>
</gene>
<accession>A0A2M9YH21</accession>
<reference evidence="1 2" key="1">
    <citation type="submission" date="2017-07" db="EMBL/GenBank/DDBJ databases">
        <title>Leptospira spp. isolated from tropical soils.</title>
        <authorList>
            <person name="Thibeaux R."/>
            <person name="Iraola G."/>
            <person name="Ferres I."/>
            <person name="Bierque E."/>
            <person name="Girault D."/>
            <person name="Soupe-Gilbert M.-E."/>
            <person name="Picardeau M."/>
            <person name="Goarant C."/>
        </authorList>
    </citation>
    <scope>NUCLEOTIDE SEQUENCE [LARGE SCALE GENOMIC DNA]</scope>
    <source>
        <strain evidence="1 2">FH4-C-A2</strain>
    </source>
</reference>
<evidence type="ECO:0000313" key="1">
    <source>
        <dbReference type="EMBL" id="PJZ50845.1"/>
    </source>
</evidence>
<proteinExistence type="predicted"/>
<protein>
    <submittedName>
        <fullName evidence="1">Uncharacterized protein</fullName>
    </submittedName>
</protein>
<sequence>MPWKRNETVLTEGSKSNKVMPYFLNREFFRRSLCRILNSEPAPRFQYSLLFKRNPLFAGNRDKINGRSLKLFVSYGKKTVLFVVKRSLIA</sequence>
<evidence type="ECO:0000313" key="2">
    <source>
        <dbReference type="Proteomes" id="UP000231926"/>
    </source>
</evidence>
<dbReference type="EMBL" id="NPDR01000001">
    <property type="protein sequence ID" value="PJZ50845.1"/>
    <property type="molecule type" value="Genomic_DNA"/>
</dbReference>
<comment type="caution">
    <text evidence="1">The sequence shown here is derived from an EMBL/GenBank/DDBJ whole genome shotgun (WGS) entry which is preliminary data.</text>
</comment>
<organism evidence="1 2">
    <name type="scientific">Leptospira saintgironsiae</name>
    <dbReference type="NCBI Taxonomy" id="2023183"/>
    <lineage>
        <taxon>Bacteria</taxon>
        <taxon>Pseudomonadati</taxon>
        <taxon>Spirochaetota</taxon>
        <taxon>Spirochaetia</taxon>
        <taxon>Leptospirales</taxon>
        <taxon>Leptospiraceae</taxon>
        <taxon>Leptospira</taxon>
    </lineage>
</organism>
<dbReference type="Proteomes" id="UP000231926">
    <property type="component" value="Unassembled WGS sequence"/>
</dbReference>
<keyword evidence="2" id="KW-1185">Reference proteome</keyword>
<dbReference type="AlphaFoldDB" id="A0A2M9YH21"/>